<evidence type="ECO:0000313" key="2">
    <source>
        <dbReference type="Proteomes" id="UP000660862"/>
    </source>
</evidence>
<evidence type="ECO:0008006" key="3">
    <source>
        <dbReference type="Google" id="ProtNLM"/>
    </source>
</evidence>
<dbReference type="RefSeq" id="WP_188508537.1">
    <property type="nucleotide sequence ID" value="NZ_BMER01000007.1"/>
</dbReference>
<dbReference type="AlphaFoldDB" id="A0A917I3H5"/>
<protein>
    <recommendedName>
        <fullName evidence="3">DUF3575 domain-containing protein</fullName>
    </recommendedName>
</protein>
<name>A0A917I3H5_9SPHI</name>
<proteinExistence type="predicted"/>
<comment type="caution">
    <text evidence="1">The sequence shown here is derived from an EMBL/GenBank/DDBJ whole genome shotgun (WGS) entry which is preliminary data.</text>
</comment>
<keyword evidence="2" id="KW-1185">Reference proteome</keyword>
<dbReference type="Proteomes" id="UP000660862">
    <property type="component" value="Unassembled WGS sequence"/>
</dbReference>
<sequence length="319" mass="35107">MKYNLDKFAVMFGYLGKAASQSNRPVFASDGGGRLSAEEKVAEIERKVSARLAVRKSYLCGVGLILLLGTVLPRNAFSQQVVGSAAVDDGIDMNIAKINVLALPFRNFSLQYERLVSRKISVAVGVRLIPKGAFPLLNAFESYIDDEETFNELQNLRVNNQAITIEPRFYFGRHDGPRGFYIAPYARYSSYGLGFDRFEYTVGLETEEGDYQEETHTMALDGNINGFTGGVLFGCQWRIARWVYLDWWILGPAYGAAKGKLSGAAPLTPAAQSALRDELNALEIPMVKTEAHVDANGARLDMKGPWAGVRAGLAVGIRF</sequence>
<dbReference type="EMBL" id="BMER01000007">
    <property type="protein sequence ID" value="GGH04819.1"/>
    <property type="molecule type" value="Genomic_DNA"/>
</dbReference>
<accession>A0A917I3H5</accession>
<evidence type="ECO:0000313" key="1">
    <source>
        <dbReference type="EMBL" id="GGH04819.1"/>
    </source>
</evidence>
<organism evidence="1 2">
    <name type="scientific">Parapedobacter pyrenivorans</name>
    <dbReference type="NCBI Taxonomy" id="1305674"/>
    <lineage>
        <taxon>Bacteria</taxon>
        <taxon>Pseudomonadati</taxon>
        <taxon>Bacteroidota</taxon>
        <taxon>Sphingobacteriia</taxon>
        <taxon>Sphingobacteriales</taxon>
        <taxon>Sphingobacteriaceae</taxon>
        <taxon>Parapedobacter</taxon>
    </lineage>
</organism>
<reference evidence="1" key="1">
    <citation type="journal article" date="2014" name="Int. J. Syst. Evol. Microbiol.">
        <title>Complete genome sequence of Corynebacterium casei LMG S-19264T (=DSM 44701T), isolated from a smear-ripened cheese.</title>
        <authorList>
            <consortium name="US DOE Joint Genome Institute (JGI-PGF)"/>
            <person name="Walter F."/>
            <person name="Albersmeier A."/>
            <person name="Kalinowski J."/>
            <person name="Ruckert C."/>
        </authorList>
    </citation>
    <scope>NUCLEOTIDE SEQUENCE</scope>
    <source>
        <strain evidence="1">CGMCC 1.12195</strain>
    </source>
</reference>
<reference evidence="1" key="2">
    <citation type="submission" date="2020-09" db="EMBL/GenBank/DDBJ databases">
        <authorList>
            <person name="Sun Q."/>
            <person name="Zhou Y."/>
        </authorList>
    </citation>
    <scope>NUCLEOTIDE SEQUENCE</scope>
    <source>
        <strain evidence="1">CGMCC 1.12195</strain>
    </source>
</reference>
<gene>
    <name evidence="1" type="ORF">GCM10007415_46510</name>
</gene>